<keyword evidence="2" id="KW-1185">Reference proteome</keyword>
<gene>
    <name evidence="1" type="ORF">CNR35_00031</name>
</gene>
<dbReference type="Proteomes" id="UP000240688">
    <property type="component" value="Segment"/>
</dbReference>
<sequence length="110" mass="12354">MSTEPTEVQLARLEERLNQVLQGMAQDRESRKQQYEKTEELAQSITKLDGRMGQVEQSLTQQAPTIEEFITIKHKVVGAGIAGKWVWAIAGGLITFLWTAKKEIAAWLGN</sequence>
<organism evidence="1 2">
    <name type="scientific">Pseudomonas phage inbricus</name>
    <dbReference type="NCBI Taxonomy" id="2048976"/>
    <lineage>
        <taxon>Viruses</taxon>
        <taxon>Duplodnaviria</taxon>
        <taxon>Heunggongvirae</taxon>
        <taxon>Uroviricota</taxon>
        <taxon>Caudoviricetes</taxon>
        <taxon>Schitoviridae</taxon>
        <taxon>Rothmandenesvirinae</taxon>
        <taxon>Inbricusvirus</taxon>
        <taxon>Inbricusvirus inbricus</taxon>
    </lineage>
</organism>
<protein>
    <recommendedName>
        <fullName evidence="3">Tail length tape-measure protein</fullName>
    </recommendedName>
</protein>
<dbReference type="EMBL" id="MG018928">
    <property type="protein sequence ID" value="ATW58127.1"/>
    <property type="molecule type" value="Genomic_DNA"/>
</dbReference>
<accession>A0A2H4P7I6</accession>
<evidence type="ECO:0000313" key="1">
    <source>
        <dbReference type="EMBL" id="ATW58127.1"/>
    </source>
</evidence>
<evidence type="ECO:0008006" key="3">
    <source>
        <dbReference type="Google" id="ProtNLM"/>
    </source>
</evidence>
<name>A0A2H4P7I6_9CAUD</name>
<proteinExistence type="predicted"/>
<evidence type="ECO:0000313" key="2">
    <source>
        <dbReference type="Proteomes" id="UP000240688"/>
    </source>
</evidence>
<reference evidence="2" key="1">
    <citation type="submission" date="2017-09" db="EMBL/GenBank/DDBJ databases">
        <authorList>
            <person name="Djurhuus A.M."/>
            <person name="Carstens A.B."/>
            <person name="Hansen L.H."/>
        </authorList>
    </citation>
    <scope>NUCLEOTIDE SEQUENCE [LARGE SCALE GENOMIC DNA]</scope>
</reference>